<evidence type="ECO:0000313" key="2">
    <source>
        <dbReference type="Proteomes" id="UP001153331"/>
    </source>
</evidence>
<dbReference type="Proteomes" id="UP001153331">
    <property type="component" value="Unassembled WGS sequence"/>
</dbReference>
<reference evidence="1" key="1">
    <citation type="submission" date="2022-11" db="EMBL/GenBank/DDBJ databases">
        <title>Genome Sequence of Boeremia exigua.</title>
        <authorList>
            <person name="Buettner E."/>
        </authorList>
    </citation>
    <scope>NUCLEOTIDE SEQUENCE</scope>
    <source>
        <strain evidence="1">CU02</strain>
    </source>
</reference>
<dbReference type="EMBL" id="JAPHNI010001073">
    <property type="protein sequence ID" value="KAJ8106806.1"/>
    <property type="molecule type" value="Genomic_DNA"/>
</dbReference>
<accession>A0ACC2HUP2</accession>
<name>A0ACC2HUP2_9PLEO</name>
<proteinExistence type="predicted"/>
<gene>
    <name evidence="1" type="ORF">OPT61_g9299</name>
</gene>
<protein>
    <submittedName>
        <fullName evidence="1">Uncharacterized protein</fullName>
    </submittedName>
</protein>
<keyword evidence="2" id="KW-1185">Reference proteome</keyword>
<comment type="caution">
    <text evidence="1">The sequence shown here is derived from an EMBL/GenBank/DDBJ whole genome shotgun (WGS) entry which is preliminary data.</text>
</comment>
<evidence type="ECO:0000313" key="1">
    <source>
        <dbReference type="EMBL" id="KAJ8106806.1"/>
    </source>
</evidence>
<organism evidence="1 2">
    <name type="scientific">Boeremia exigua</name>
    <dbReference type="NCBI Taxonomy" id="749465"/>
    <lineage>
        <taxon>Eukaryota</taxon>
        <taxon>Fungi</taxon>
        <taxon>Dikarya</taxon>
        <taxon>Ascomycota</taxon>
        <taxon>Pezizomycotina</taxon>
        <taxon>Dothideomycetes</taxon>
        <taxon>Pleosporomycetidae</taxon>
        <taxon>Pleosporales</taxon>
        <taxon>Pleosporineae</taxon>
        <taxon>Didymellaceae</taxon>
        <taxon>Boeremia</taxon>
    </lineage>
</organism>
<sequence length="176" mass="19108">MYSTRSFIITGLVVPWPFAASIPLAAVPLETAPDLPYTWDYKGCFIDRVGNRALKRAATSDHEMTGGLCSRWCAEQGYNLAGTEWGREVPIPHHYHLHHTHPPSATAATPSTSPSPPATQTAPCPAAASQAKPAAAPSASPSTRPFRETRPRLTRASLGFPRWGATATLRRRARLR</sequence>